<dbReference type="PANTHER" id="PTHR33069">
    <property type="entry name" value="CHROMOSOME 7, WHOLE GENOME SHOTGUN SEQUENCE-RELATED"/>
    <property type="match status" value="1"/>
</dbReference>
<keyword evidence="2" id="KW-1185">Reference proteome</keyword>
<accession>A0A2S4VQW7</accession>
<reference evidence="1" key="1">
    <citation type="submission" date="2017-12" db="EMBL/GenBank/DDBJ databases">
        <title>Gene loss provides genomic basis for host adaptation in cereal stripe rust fungi.</title>
        <authorList>
            <person name="Xia C."/>
        </authorList>
    </citation>
    <scope>NUCLEOTIDE SEQUENCE [LARGE SCALE GENOMIC DNA]</scope>
    <source>
        <strain evidence="1">93-210</strain>
    </source>
</reference>
<sequence length="358" mass="41078">MIREGTRELIHKLEQILRRRRRQHLEDISSEGCDIPAVEEGIDGLKRALLPSLDKALIRLHESVPWSSRGPGSVLDMNTTIEEIGNVIDQIEDVILSPAQSLATKSSRVERDGLRKFRIGEIRDQTIGVIEHTSDAFKALLCVLGIKDHVDDDDGEKDEWREMNDRARYKVSFLITFVDRSHISIVQSRWDTMTGDLDKTLIRLAHNLSSKTSSTDSKSHSINAAISIVKLARTFFRKLTSQEYHNFLQSRLISCLDHHLFIIDLLDLLLPSTYILLNSINQIDLIIINHHLHQDNQIRLTESIHLSKHAFVQPINLLIRQDFSSIPYLDLKQWFLHFKGYINLAFKILSTSCIHSSN</sequence>
<evidence type="ECO:0000313" key="2">
    <source>
        <dbReference type="Proteomes" id="UP000239156"/>
    </source>
</evidence>
<dbReference type="AlphaFoldDB" id="A0A2S4VQW7"/>
<proteinExistence type="predicted"/>
<comment type="caution">
    <text evidence="1">The sequence shown here is derived from an EMBL/GenBank/DDBJ whole genome shotgun (WGS) entry which is preliminary data.</text>
</comment>
<dbReference type="PANTHER" id="PTHR33069:SF3">
    <property type="entry name" value="DYNEIN HEAVY CHAIN TAIL DOMAIN-CONTAINING PROTEIN"/>
    <property type="match status" value="1"/>
</dbReference>
<dbReference type="EMBL" id="PKSL01000036">
    <property type="protein sequence ID" value="POW11770.1"/>
    <property type="molecule type" value="Genomic_DNA"/>
</dbReference>
<name>A0A2S4VQW7_9BASI</name>
<organism evidence="1 2">
    <name type="scientific">Puccinia striiformis</name>
    <dbReference type="NCBI Taxonomy" id="27350"/>
    <lineage>
        <taxon>Eukaryota</taxon>
        <taxon>Fungi</taxon>
        <taxon>Dikarya</taxon>
        <taxon>Basidiomycota</taxon>
        <taxon>Pucciniomycotina</taxon>
        <taxon>Pucciniomycetes</taxon>
        <taxon>Pucciniales</taxon>
        <taxon>Pucciniaceae</taxon>
        <taxon>Puccinia</taxon>
    </lineage>
</organism>
<gene>
    <name evidence="1" type="ORF">PSTT_05089</name>
</gene>
<evidence type="ECO:0000313" key="1">
    <source>
        <dbReference type="EMBL" id="POW11770.1"/>
    </source>
</evidence>
<dbReference type="Proteomes" id="UP000239156">
    <property type="component" value="Unassembled WGS sequence"/>
</dbReference>
<protein>
    <submittedName>
        <fullName evidence="1">Uncharacterized protein</fullName>
    </submittedName>
</protein>
<dbReference type="VEuPathDB" id="FungiDB:PSTT_05089"/>